<dbReference type="PROSITE" id="PS50181">
    <property type="entry name" value="FBOX"/>
    <property type="match status" value="1"/>
</dbReference>
<dbReference type="InterPro" id="IPR001810">
    <property type="entry name" value="F-box_dom"/>
</dbReference>
<dbReference type="Proteomes" id="UP000054304">
    <property type="component" value="Unassembled WGS sequence"/>
</dbReference>
<dbReference type="SUPFAM" id="SSF50985">
    <property type="entry name" value="RCC1/BLIP-II"/>
    <property type="match status" value="1"/>
</dbReference>
<dbReference type="PRINTS" id="PR00633">
    <property type="entry name" value="RCCNDNSATION"/>
</dbReference>
<gene>
    <name evidence="3" type="ORF">LALA0_S13e01640g</name>
</gene>
<dbReference type="STRING" id="1245769.A0A0C7NA37"/>
<dbReference type="RefSeq" id="XP_022630930.1">
    <property type="nucleotide sequence ID" value="XM_022772899.1"/>
</dbReference>
<dbReference type="GeneID" id="34688292"/>
<dbReference type="GO" id="GO:0004842">
    <property type="term" value="F:ubiquitin-protein transferase activity"/>
    <property type="evidence" value="ECO:0007669"/>
    <property type="project" value="EnsemblFungi"/>
</dbReference>
<dbReference type="Pfam" id="PF13540">
    <property type="entry name" value="RCC1_2"/>
    <property type="match status" value="1"/>
</dbReference>
<dbReference type="SUPFAM" id="SSF81383">
    <property type="entry name" value="F-box domain"/>
    <property type="match status" value="1"/>
</dbReference>
<dbReference type="Gene3D" id="2.130.10.30">
    <property type="entry name" value="Regulator of chromosome condensation 1/beta-lactamase-inhibitor protein II"/>
    <property type="match status" value="2"/>
</dbReference>
<dbReference type="GO" id="GO:0019005">
    <property type="term" value="C:SCF ubiquitin ligase complex"/>
    <property type="evidence" value="ECO:0007669"/>
    <property type="project" value="EnsemblFungi"/>
</dbReference>
<accession>A0A0C7NA37</accession>
<dbReference type="InterPro" id="IPR051553">
    <property type="entry name" value="Ran_GTPase-activating"/>
</dbReference>
<organism evidence="3 4">
    <name type="scientific">Lachancea lanzarotensis</name>
    <dbReference type="NCBI Taxonomy" id="1245769"/>
    <lineage>
        <taxon>Eukaryota</taxon>
        <taxon>Fungi</taxon>
        <taxon>Dikarya</taxon>
        <taxon>Ascomycota</taxon>
        <taxon>Saccharomycotina</taxon>
        <taxon>Saccharomycetes</taxon>
        <taxon>Saccharomycetales</taxon>
        <taxon>Saccharomycetaceae</taxon>
        <taxon>Lachancea</taxon>
    </lineage>
</organism>
<proteinExistence type="predicted"/>
<feature type="repeat" description="RCC1" evidence="1">
    <location>
        <begin position="104"/>
        <end position="183"/>
    </location>
</feature>
<reference evidence="3 4" key="1">
    <citation type="submission" date="2014-12" db="EMBL/GenBank/DDBJ databases">
        <authorList>
            <person name="Neuveglise Cecile"/>
        </authorList>
    </citation>
    <scope>NUCLEOTIDE SEQUENCE [LARGE SCALE GENOMIC DNA]</scope>
    <source>
        <strain evidence="3 4">CBS 12615</strain>
    </source>
</reference>
<dbReference type="InterPro" id="IPR000408">
    <property type="entry name" value="Reg_chr_condens"/>
</dbReference>
<dbReference type="EMBL" id="LN736372">
    <property type="protein sequence ID" value="CEP64726.1"/>
    <property type="molecule type" value="Genomic_DNA"/>
</dbReference>
<evidence type="ECO:0000313" key="3">
    <source>
        <dbReference type="EMBL" id="CEP64726.1"/>
    </source>
</evidence>
<dbReference type="PROSITE" id="PS00626">
    <property type="entry name" value="RCC1_2"/>
    <property type="match status" value="2"/>
</dbReference>
<dbReference type="HOGENOM" id="CLU_460835_0_0_1"/>
<dbReference type="OrthoDB" id="61110at2759"/>
<dbReference type="InterPro" id="IPR036047">
    <property type="entry name" value="F-box-like_dom_sf"/>
</dbReference>
<dbReference type="PROSITE" id="PS50012">
    <property type="entry name" value="RCC1_3"/>
    <property type="match status" value="2"/>
</dbReference>
<dbReference type="GO" id="GO:0031146">
    <property type="term" value="P:SCF-dependent proteasomal ubiquitin-dependent protein catabolic process"/>
    <property type="evidence" value="ECO:0007669"/>
    <property type="project" value="EnsemblFungi"/>
</dbReference>
<evidence type="ECO:0000256" key="1">
    <source>
        <dbReference type="PROSITE-ProRule" id="PRU00235"/>
    </source>
</evidence>
<dbReference type="PANTHER" id="PTHR45982">
    <property type="entry name" value="REGULATOR OF CHROMOSOME CONDENSATION"/>
    <property type="match status" value="1"/>
</dbReference>
<dbReference type="GO" id="GO:0005737">
    <property type="term" value="C:cytoplasm"/>
    <property type="evidence" value="ECO:0007669"/>
    <property type="project" value="TreeGrafter"/>
</dbReference>
<name>A0A0C7NA37_9SACH</name>
<dbReference type="AlphaFoldDB" id="A0A0C7NA37"/>
<evidence type="ECO:0000313" key="4">
    <source>
        <dbReference type="Proteomes" id="UP000054304"/>
    </source>
</evidence>
<dbReference type="GO" id="GO:0005085">
    <property type="term" value="F:guanyl-nucleotide exchange factor activity"/>
    <property type="evidence" value="ECO:0007669"/>
    <property type="project" value="TreeGrafter"/>
</dbReference>
<dbReference type="InterPro" id="IPR009091">
    <property type="entry name" value="RCC1/BLIP-II"/>
</dbReference>
<sequence>MSHHSIEHSLPPDIVEAALPYLSLGDLRNLSLTNKYFHKLLDFNSSSTLWHELFRKSFGSLHSDTEPLESSQNSHYMSCCELILRNRYPDEPWSKLYQIRSFNTKLYTWGSLKHARLGYTTATYPSLPAGVINNAGMRLQFGINSPVQVPWESDIRESASTSDDNSIASVAAGGFSFQILTKSGKLYMTGSTYSGGHRGPGPVEGQSDYNPFQHLITHAERSLTLFNGRTPRRGGVFPINTTSSMPLERPHENLYASFEEAERILDQKLAGNKHIRRLFTRDIIQVDMTGSGDFTVDKENLDKVKFQSVSSGRSHILALSDQGDLYSWDGPDVEQGIRIVFNELPTKETNPVIKIGCGWNYNCVSIFDVGLVVWSSRNALKENELSTAANYKVIPNTNVMSGDDKIVDFACCANMCVFFITAKGDELRLFANDAVHKVILPVDGRIVKIVGCYTVLAIFTDHSCYTVNVLEDQVVTRTLVKLELEDPEDMIVSLSTGDYHTVALTSNGKIYTWGLESELCGCLGLGDREEIVHGRQIGSIEHLRSTRVTKPALVNIGNVDYTCLAVTAAGWQTAALILT</sequence>
<feature type="repeat" description="RCC1" evidence="1">
    <location>
        <begin position="508"/>
        <end position="579"/>
    </location>
</feature>
<keyword evidence="4" id="KW-1185">Reference proteome</keyword>
<protein>
    <submittedName>
        <fullName evidence="3">LALA0S13e01640g1_1</fullName>
    </submittedName>
</protein>
<dbReference type="PANTHER" id="PTHR45982:SF6">
    <property type="entry name" value="SCF-ASSOCIATED FACTOR 1"/>
    <property type="match status" value="1"/>
</dbReference>
<feature type="domain" description="F-box" evidence="2">
    <location>
        <begin position="4"/>
        <end position="53"/>
    </location>
</feature>
<evidence type="ECO:0000259" key="2">
    <source>
        <dbReference type="PROSITE" id="PS50181"/>
    </source>
</evidence>